<dbReference type="Pfam" id="PF02682">
    <property type="entry name" value="CT_C_D"/>
    <property type="match status" value="1"/>
</dbReference>
<dbReference type="EC" id="3.5.2.9" evidence="7"/>
<evidence type="ECO:0000259" key="6">
    <source>
        <dbReference type="SMART" id="SM00797"/>
    </source>
</evidence>
<dbReference type="PANTHER" id="PTHR43309">
    <property type="entry name" value="5-OXOPROLINASE SUBUNIT C"/>
    <property type="match status" value="1"/>
</dbReference>
<feature type="region of interest" description="Disordered" evidence="4">
    <location>
        <begin position="249"/>
        <end position="276"/>
    </location>
</feature>
<dbReference type="OrthoDB" id="9768696at2"/>
<dbReference type="InterPro" id="IPR029000">
    <property type="entry name" value="Cyclophilin-like_dom_sf"/>
</dbReference>
<keyword evidence="3" id="KW-0067">ATP-binding</keyword>
<dbReference type="PANTHER" id="PTHR43309:SF3">
    <property type="entry name" value="5-OXOPROLINASE SUBUNIT C"/>
    <property type="match status" value="1"/>
</dbReference>
<feature type="domain" description="Carboxyltransferase" evidence="6">
    <location>
        <begin position="254"/>
        <end position="503"/>
    </location>
</feature>
<evidence type="ECO:0000313" key="8">
    <source>
        <dbReference type="Proteomes" id="UP000440224"/>
    </source>
</evidence>
<feature type="region of interest" description="Disordered" evidence="4">
    <location>
        <begin position="366"/>
        <end position="386"/>
    </location>
</feature>
<accession>A0A6N7PSJ6</accession>
<evidence type="ECO:0000313" key="7">
    <source>
        <dbReference type="EMBL" id="MRG94963.1"/>
    </source>
</evidence>
<gene>
    <name evidence="7" type="primary">pxpB</name>
    <name evidence="7" type="ORF">GF068_24020</name>
</gene>
<organism evidence="7 8">
    <name type="scientific">Polyangium spumosum</name>
    <dbReference type="NCBI Taxonomy" id="889282"/>
    <lineage>
        <taxon>Bacteria</taxon>
        <taxon>Pseudomonadati</taxon>
        <taxon>Myxococcota</taxon>
        <taxon>Polyangia</taxon>
        <taxon>Polyangiales</taxon>
        <taxon>Polyangiaceae</taxon>
        <taxon>Polyangium</taxon>
    </lineage>
</organism>
<feature type="domain" description="Carboxyltransferase" evidence="5">
    <location>
        <begin position="5"/>
        <end position="198"/>
    </location>
</feature>
<dbReference type="GO" id="GO:0005524">
    <property type="term" value="F:ATP binding"/>
    <property type="evidence" value="ECO:0007669"/>
    <property type="project" value="UniProtKB-KW"/>
</dbReference>
<dbReference type="NCBIfam" id="TIGR00370">
    <property type="entry name" value="5-oxoprolinase subunit PxpB"/>
    <property type="match status" value="1"/>
</dbReference>
<dbReference type="EMBL" id="WJIE01000006">
    <property type="protein sequence ID" value="MRG94963.1"/>
    <property type="molecule type" value="Genomic_DNA"/>
</dbReference>
<evidence type="ECO:0000256" key="4">
    <source>
        <dbReference type="SAM" id="MobiDB-lite"/>
    </source>
</evidence>
<dbReference type="SMART" id="SM00797">
    <property type="entry name" value="AHS2"/>
    <property type="match status" value="1"/>
</dbReference>
<keyword evidence="8" id="KW-1185">Reference proteome</keyword>
<dbReference type="SUPFAM" id="SSF50891">
    <property type="entry name" value="Cyclophilin-like"/>
    <property type="match status" value="2"/>
</dbReference>
<sequence>MSSSVLILPYGESAFYVDLGVENAPDRAARTHAAASALRQVFPGSDVVVGGGVVVVTNVARSTEAAAALTSAAAGATGFHVPGRTHVIPVAYDGPDLEAVAGVLGVSTEAVVRMHAEREVTVELVGFLPGFGYCGPIDRRLVLPRRGSPRPRVPAGSVGIAGTFTGIYPFDSPGGWNLLGRANAASLFDPGRHPPILLSPGDRVRFEPVAAGEVEAGAARQTIVQNEQYDCALVVEAAPACATVQDGGRAGQLSRGLPPSGPLDPGGHAAANEAVGNPPGAAAIEVPLGAISVRARGDAWISVDGSAPVHLADGESFRVEEGPRAVRYLAARGGIDVPVMLGARATLLVARLGGAGGRALRKRDVLPIGDPSAAGGGPSRRGPAHSDDEIATIVIDEGPHRGRFPADALDVLLSSTFVVSRLGDRVGQRLEGAKIPRSGPDLALPVPMLRGAVQVTTDGTPIVLGPDHPTTGGYPVLAVVRRSSWGALARRRPGERLRFARGS</sequence>
<comment type="caution">
    <text evidence="7">The sequence shown here is derived from an EMBL/GenBank/DDBJ whole genome shotgun (WGS) entry which is preliminary data.</text>
</comment>
<dbReference type="AlphaFoldDB" id="A0A6N7PSJ6"/>
<dbReference type="Pfam" id="PF02626">
    <property type="entry name" value="CT_A_B"/>
    <property type="match status" value="1"/>
</dbReference>
<reference evidence="7 8" key="1">
    <citation type="submission" date="2019-10" db="EMBL/GenBank/DDBJ databases">
        <title>A soil myxobacterium in the family Polyangiaceae.</title>
        <authorList>
            <person name="Li Y."/>
            <person name="Wang J."/>
        </authorList>
    </citation>
    <scope>NUCLEOTIDE SEQUENCE [LARGE SCALE GENOMIC DNA]</scope>
    <source>
        <strain evidence="7 8">DSM 14734</strain>
    </source>
</reference>
<dbReference type="GO" id="GO:0017168">
    <property type="term" value="F:5-oxoprolinase (ATP-hydrolyzing) activity"/>
    <property type="evidence" value="ECO:0007669"/>
    <property type="project" value="UniProtKB-EC"/>
</dbReference>
<dbReference type="InterPro" id="IPR003778">
    <property type="entry name" value="CT_A_B"/>
</dbReference>
<evidence type="ECO:0000256" key="2">
    <source>
        <dbReference type="ARBA" id="ARBA00022801"/>
    </source>
</evidence>
<name>A0A6N7PSJ6_9BACT</name>
<evidence type="ECO:0000256" key="1">
    <source>
        <dbReference type="ARBA" id="ARBA00022741"/>
    </source>
</evidence>
<dbReference type="Gene3D" id="2.40.100.10">
    <property type="entry name" value="Cyclophilin-like"/>
    <property type="match status" value="2"/>
</dbReference>
<keyword evidence="1" id="KW-0547">Nucleotide-binding</keyword>
<dbReference type="RefSeq" id="WP_153821751.1">
    <property type="nucleotide sequence ID" value="NZ_WJIE01000006.1"/>
</dbReference>
<dbReference type="InterPro" id="IPR003833">
    <property type="entry name" value="CT_C_D"/>
</dbReference>
<evidence type="ECO:0000256" key="3">
    <source>
        <dbReference type="ARBA" id="ARBA00022840"/>
    </source>
</evidence>
<protein>
    <submittedName>
        <fullName evidence="7">5-oxoprolinase subunit PxpB</fullName>
        <ecNumber evidence="7">3.5.2.9</ecNumber>
    </submittedName>
</protein>
<keyword evidence="2 7" id="KW-0378">Hydrolase</keyword>
<dbReference type="InterPro" id="IPR052708">
    <property type="entry name" value="PxpC"/>
</dbReference>
<evidence type="ECO:0000259" key="5">
    <source>
        <dbReference type="SMART" id="SM00796"/>
    </source>
</evidence>
<dbReference type="SMART" id="SM00796">
    <property type="entry name" value="AHS1"/>
    <property type="match status" value="1"/>
</dbReference>
<dbReference type="Proteomes" id="UP000440224">
    <property type="component" value="Unassembled WGS sequence"/>
</dbReference>
<proteinExistence type="predicted"/>
<feature type="compositionally biased region" description="Low complexity" evidence="4">
    <location>
        <begin position="253"/>
        <end position="267"/>
    </location>
</feature>
<dbReference type="InterPro" id="IPR010016">
    <property type="entry name" value="PxpB"/>
</dbReference>